<feature type="signal peptide" evidence="1">
    <location>
        <begin position="1"/>
        <end position="19"/>
    </location>
</feature>
<keyword evidence="3" id="KW-1185">Reference proteome</keyword>
<dbReference type="Proteomes" id="UP000028653">
    <property type="component" value="Unassembled WGS sequence"/>
</dbReference>
<sequence>MLKNCVLLLALVIVGCAEPADETVEALNTINFQPVTSAPSESKNPEELKNLHTLNKNTIANLTAGIKSARVDDLRSVDVFDNRYGIDNVFQALTKLEEINELNDIYLHDENKSGLIQISNILKPVTDTAS</sequence>
<evidence type="ECO:0008006" key="4">
    <source>
        <dbReference type="Google" id="ProtNLM"/>
    </source>
</evidence>
<organism evidence="2 3">
    <name type="scientific">Buttiauxella agrestis ATCC 33320</name>
    <dbReference type="NCBI Taxonomy" id="1006004"/>
    <lineage>
        <taxon>Bacteria</taxon>
        <taxon>Pseudomonadati</taxon>
        <taxon>Pseudomonadota</taxon>
        <taxon>Gammaproteobacteria</taxon>
        <taxon>Enterobacterales</taxon>
        <taxon>Enterobacteriaceae</taxon>
        <taxon>Buttiauxella</taxon>
    </lineage>
</organism>
<proteinExistence type="predicted"/>
<dbReference type="RefSeq" id="WP_051873613.1">
    <property type="nucleotide sequence ID" value="NZ_JMPI01000006.1"/>
</dbReference>
<feature type="chain" id="PRO_5001791318" description="Lipoprotein" evidence="1">
    <location>
        <begin position="20"/>
        <end position="130"/>
    </location>
</feature>
<reference evidence="2 3" key="1">
    <citation type="submission" date="2014-05" db="EMBL/GenBank/DDBJ databases">
        <title>ATOL: Assembling a taxonomically balanced genome-scale reconstruction of the evolutionary history of the Enterobacteriaceae.</title>
        <authorList>
            <person name="Plunkett G.III."/>
            <person name="Neeno-Eckwall E.C."/>
            <person name="Glasner J.D."/>
            <person name="Perna N.T."/>
        </authorList>
    </citation>
    <scope>NUCLEOTIDE SEQUENCE [LARGE SCALE GENOMIC DNA]</scope>
    <source>
        <strain evidence="2 3">ATCC 33320</strain>
    </source>
</reference>
<comment type="caution">
    <text evidence="2">The sequence shown here is derived from an EMBL/GenBank/DDBJ whole genome shotgun (WGS) entry which is preliminary data.</text>
</comment>
<evidence type="ECO:0000313" key="3">
    <source>
        <dbReference type="Proteomes" id="UP000028653"/>
    </source>
</evidence>
<protein>
    <recommendedName>
        <fullName evidence="4">Lipoprotein</fullName>
    </recommendedName>
</protein>
<accession>A0A085GLX4</accession>
<evidence type="ECO:0000313" key="2">
    <source>
        <dbReference type="EMBL" id="KFC84719.1"/>
    </source>
</evidence>
<name>A0A085GLX4_9ENTR</name>
<dbReference type="EMBL" id="JMPI01000006">
    <property type="protein sequence ID" value="KFC84719.1"/>
    <property type="molecule type" value="Genomic_DNA"/>
</dbReference>
<dbReference type="AlphaFoldDB" id="A0A085GLX4"/>
<evidence type="ECO:0000256" key="1">
    <source>
        <dbReference type="SAM" id="SignalP"/>
    </source>
</evidence>
<dbReference type="OrthoDB" id="6505115at2"/>
<dbReference type="PROSITE" id="PS51257">
    <property type="entry name" value="PROKAR_LIPOPROTEIN"/>
    <property type="match status" value="1"/>
</dbReference>
<gene>
    <name evidence="2" type="ORF">GBAG_0249</name>
</gene>
<keyword evidence="1" id="KW-0732">Signal</keyword>
<dbReference type="eggNOG" id="ENOG5032TVH">
    <property type="taxonomic scope" value="Bacteria"/>
</dbReference>